<name>A0A9E5MMD1_9GAMM</name>
<dbReference type="Gene3D" id="3.90.70.10">
    <property type="entry name" value="Cysteine proteinases"/>
    <property type="match status" value="1"/>
</dbReference>
<dbReference type="AlphaFoldDB" id="A0A9E5MMD1"/>
<keyword evidence="2" id="KW-0012">Acyltransferase</keyword>
<dbReference type="CDD" id="cd04301">
    <property type="entry name" value="NAT_SF"/>
    <property type="match status" value="1"/>
</dbReference>
<evidence type="ECO:0000259" key="3">
    <source>
        <dbReference type="PROSITE" id="PS51186"/>
    </source>
</evidence>
<dbReference type="Gene3D" id="3.40.630.30">
    <property type="match status" value="1"/>
</dbReference>
<proteinExistence type="predicted"/>
<protein>
    <submittedName>
        <fullName evidence="4">GNAT family N-acetyltransferase</fullName>
    </submittedName>
</protein>
<comment type="caution">
    <text evidence="4">The sequence shown here is derived from an EMBL/GenBank/DDBJ whole genome shotgun (WGS) entry which is preliminary data.</text>
</comment>
<dbReference type="PROSITE" id="PS51186">
    <property type="entry name" value="GNAT"/>
    <property type="match status" value="1"/>
</dbReference>
<dbReference type="InterPro" id="IPR016181">
    <property type="entry name" value="Acyl_CoA_acyltransferase"/>
</dbReference>
<dbReference type="Proteomes" id="UP000787472">
    <property type="component" value="Unassembled WGS sequence"/>
</dbReference>
<evidence type="ECO:0000256" key="2">
    <source>
        <dbReference type="ARBA" id="ARBA00023315"/>
    </source>
</evidence>
<dbReference type="Pfam" id="PF11814">
    <property type="entry name" value="DUF3335"/>
    <property type="match status" value="1"/>
</dbReference>
<dbReference type="SUPFAM" id="SSF55729">
    <property type="entry name" value="Acyl-CoA N-acyltransferases (Nat)"/>
    <property type="match status" value="1"/>
</dbReference>
<dbReference type="Pfam" id="PF00583">
    <property type="entry name" value="Acetyltransf_1"/>
    <property type="match status" value="1"/>
</dbReference>
<feature type="domain" description="N-acetyltransferase" evidence="3">
    <location>
        <begin position="56"/>
        <end position="202"/>
    </location>
</feature>
<dbReference type="InterPro" id="IPR000182">
    <property type="entry name" value="GNAT_dom"/>
</dbReference>
<evidence type="ECO:0000313" key="4">
    <source>
        <dbReference type="EMBL" id="NHO66968.1"/>
    </source>
</evidence>
<dbReference type="GO" id="GO:0016747">
    <property type="term" value="F:acyltransferase activity, transferring groups other than amino-acyl groups"/>
    <property type="evidence" value="ECO:0007669"/>
    <property type="project" value="InterPro"/>
</dbReference>
<sequence>MNCTCWLWLSFSADWNFVEDNAVNVDTIHPVVKLSDKALESRVESREENNIRDASVVFRVASLHDLDALDALEKQCFDSDRLSRRSLRHWIKAHHGLMLLAEGGQGLLGYGLVWLHKGTRLARLYSLAVAPQARGQRIATQLLTCLEQKASERGRIFMRLEVAKSNRSAIALYQSQGYRVFGEFSDYYEDHDDALRMQKRIRFARTENAAGVGFQQLPWYPQTTEFTCGPAALMMAMAGRQERRDGDHLTPNPILELEIWREATTIFMTSGHGGCHPLGLALSARKRGFDVEVYISTDKPLFTESVRSEAKKRVVGLVHQQFLQQAREQTVSIVYEDVSQDVLSQWLSEGYSVLVLISTYRLDGKKAPHWVCLTNIDEHCLYVHDPDVTLDQQLPLDCQHLPIARQDFEKMSAFGAERLRTAMAIR</sequence>
<reference evidence="4" key="1">
    <citation type="submission" date="2020-03" db="EMBL/GenBank/DDBJ databases">
        <authorList>
            <person name="Guo F."/>
        </authorList>
    </citation>
    <scope>NUCLEOTIDE SEQUENCE</scope>
    <source>
        <strain evidence="4">JCM 30134</strain>
    </source>
</reference>
<keyword evidence="1" id="KW-0808">Transferase</keyword>
<dbReference type="PANTHER" id="PTHR43420">
    <property type="entry name" value="ACETYLTRANSFERASE"/>
    <property type="match status" value="1"/>
</dbReference>
<dbReference type="InterPro" id="IPR050680">
    <property type="entry name" value="YpeA/RimI_acetyltransf"/>
</dbReference>
<organism evidence="4 5">
    <name type="scientific">Pseudomaricurvus hydrocarbonicus</name>
    <dbReference type="NCBI Taxonomy" id="1470433"/>
    <lineage>
        <taxon>Bacteria</taxon>
        <taxon>Pseudomonadati</taxon>
        <taxon>Pseudomonadota</taxon>
        <taxon>Gammaproteobacteria</taxon>
        <taxon>Cellvibrionales</taxon>
        <taxon>Cellvibrionaceae</taxon>
        <taxon>Pseudomaricurvus</taxon>
    </lineage>
</organism>
<evidence type="ECO:0000256" key="1">
    <source>
        <dbReference type="ARBA" id="ARBA00022679"/>
    </source>
</evidence>
<dbReference type="InterPro" id="IPR021770">
    <property type="entry name" value="DUF3335"/>
</dbReference>
<dbReference type="EMBL" id="JAAONZ010000013">
    <property type="protein sequence ID" value="NHO66968.1"/>
    <property type="molecule type" value="Genomic_DNA"/>
</dbReference>
<evidence type="ECO:0000313" key="5">
    <source>
        <dbReference type="Proteomes" id="UP000787472"/>
    </source>
</evidence>
<keyword evidence="5" id="KW-1185">Reference proteome</keyword>
<gene>
    <name evidence="4" type="ORF">G8770_15565</name>
</gene>
<accession>A0A9E5MMD1</accession>